<keyword evidence="2" id="KW-1185">Reference proteome</keyword>
<evidence type="ECO:0000313" key="3">
    <source>
        <dbReference type="WBParaSite" id="TCLT_0000301801-mRNA-1"/>
    </source>
</evidence>
<dbReference type="EMBL" id="UYYF01000892">
    <property type="protein sequence ID" value="VDM99274.1"/>
    <property type="molecule type" value="Genomic_DNA"/>
</dbReference>
<dbReference type="Proteomes" id="UP000276776">
    <property type="component" value="Unassembled WGS sequence"/>
</dbReference>
<reference evidence="3" key="1">
    <citation type="submission" date="2017-02" db="UniProtKB">
        <authorList>
            <consortium name="WormBaseParasite"/>
        </authorList>
    </citation>
    <scope>IDENTIFICATION</scope>
</reference>
<evidence type="ECO:0000313" key="1">
    <source>
        <dbReference type="EMBL" id="VDM99274.1"/>
    </source>
</evidence>
<organism evidence="3">
    <name type="scientific">Thelazia callipaeda</name>
    <name type="common">Oriental eyeworm</name>
    <name type="synonym">Parasitic nematode</name>
    <dbReference type="NCBI Taxonomy" id="103827"/>
    <lineage>
        <taxon>Eukaryota</taxon>
        <taxon>Metazoa</taxon>
        <taxon>Ecdysozoa</taxon>
        <taxon>Nematoda</taxon>
        <taxon>Chromadorea</taxon>
        <taxon>Rhabditida</taxon>
        <taxon>Spirurina</taxon>
        <taxon>Spiruromorpha</taxon>
        <taxon>Thelazioidea</taxon>
        <taxon>Thelaziidae</taxon>
        <taxon>Thelazia</taxon>
    </lineage>
</organism>
<protein>
    <submittedName>
        <fullName evidence="3">CPSF73-100_C domain-containing protein</fullName>
    </submittedName>
</protein>
<gene>
    <name evidence="1" type="ORF">TCLT_LOCUS3019</name>
</gene>
<accession>A0A0N5CS18</accession>
<dbReference type="AlphaFoldDB" id="A0A0N5CS18"/>
<reference evidence="1 2" key="2">
    <citation type="submission" date="2018-11" db="EMBL/GenBank/DDBJ databases">
        <authorList>
            <consortium name="Pathogen Informatics"/>
        </authorList>
    </citation>
    <scope>NUCLEOTIDE SEQUENCE [LARGE SCALE GENOMIC DNA]</scope>
</reference>
<proteinExistence type="predicted"/>
<dbReference type="OrthoDB" id="2195190at2759"/>
<name>A0A0N5CS18_THECL</name>
<evidence type="ECO:0000313" key="2">
    <source>
        <dbReference type="Proteomes" id="UP000276776"/>
    </source>
</evidence>
<dbReference type="WBParaSite" id="TCLT_0000301801-mRNA-1">
    <property type="protein sequence ID" value="TCLT_0000301801-mRNA-1"/>
    <property type="gene ID" value="TCLT_0000301801"/>
</dbReference>
<sequence length="81" mass="9169">MTWDEVVTNFHKRYTREINISDHVEALIQSVVLKNTLENISFNQRLGFEEDGAVEISAAELSARNRISMQAAVNMSMDLVA</sequence>